<accession>A0A2T3KYZ1</accession>
<evidence type="ECO:0000313" key="2">
    <source>
        <dbReference type="Proteomes" id="UP000240530"/>
    </source>
</evidence>
<dbReference type="RefSeq" id="WP_107184421.1">
    <property type="nucleotide sequence ID" value="NZ_JAWQGC010000003.1"/>
</dbReference>
<gene>
    <name evidence="1" type="ORF">C0W93_04770</name>
</gene>
<name>A0A2T3KYZ1_PHOLD</name>
<reference evidence="1 2" key="1">
    <citation type="submission" date="2018-03" db="EMBL/GenBank/DDBJ databases">
        <title>Whole genome sequencing of Histamine producing bacteria.</title>
        <authorList>
            <person name="Butler K."/>
        </authorList>
    </citation>
    <scope>NUCLEOTIDE SEQUENCE [LARGE SCALE GENOMIC DNA]</scope>
    <source>
        <strain evidence="1 2">Res.4.1</strain>
    </source>
</reference>
<evidence type="ECO:0000313" key="1">
    <source>
        <dbReference type="EMBL" id="PSV13033.1"/>
    </source>
</evidence>
<dbReference type="AlphaFoldDB" id="A0A2T3KYZ1"/>
<dbReference type="Proteomes" id="UP000240530">
    <property type="component" value="Unassembled WGS sequence"/>
</dbReference>
<protein>
    <submittedName>
        <fullName evidence="1">Uncharacterized protein</fullName>
    </submittedName>
</protein>
<dbReference type="EMBL" id="PYNS01000002">
    <property type="protein sequence ID" value="PSV13033.1"/>
    <property type="molecule type" value="Genomic_DNA"/>
</dbReference>
<organism evidence="1 2">
    <name type="scientific">Photobacterium leiognathi subsp. mandapamensis</name>
    <name type="common">Photobacterium mandapamensis</name>
    <dbReference type="NCBI Taxonomy" id="48408"/>
    <lineage>
        <taxon>Bacteria</taxon>
        <taxon>Pseudomonadati</taxon>
        <taxon>Pseudomonadota</taxon>
        <taxon>Gammaproteobacteria</taxon>
        <taxon>Vibrionales</taxon>
        <taxon>Vibrionaceae</taxon>
        <taxon>Photobacterium</taxon>
    </lineage>
</organism>
<sequence>MPNRKMIALRTLELSYHPLLEQVIKDDYYPLTKQTQLSCLSDQEISRLLEQITLPVICHPTLPSQYYLLAPATDFLFLKQCSHAMTQQVQLNIYPLDEAEAIIETLSFIHPCLQHGLLITSLQNISKRYQLAKQHQLSPPTKKKMAVIADTSPTAIRH</sequence>
<comment type="caution">
    <text evidence="1">The sequence shown here is derived from an EMBL/GenBank/DDBJ whole genome shotgun (WGS) entry which is preliminary data.</text>
</comment>
<proteinExistence type="predicted"/>